<dbReference type="InterPro" id="IPR004313">
    <property type="entry name" value="ARD"/>
</dbReference>
<dbReference type="HAMAP" id="MF_03154">
    <property type="entry name" value="Salvage_MtnD_euk"/>
    <property type="match status" value="1"/>
</dbReference>
<keyword evidence="21" id="KW-0472">Membrane</keyword>
<comment type="similarity">
    <text evidence="6">Belongs to the RNase H family.</text>
</comment>
<comment type="subunit">
    <text evidence="21">Monomer. Interacts with MMP14.</text>
</comment>
<dbReference type="GO" id="GO:0003676">
    <property type="term" value="F:nucleic acid binding"/>
    <property type="evidence" value="ECO:0007669"/>
    <property type="project" value="InterPro"/>
</dbReference>
<evidence type="ECO:0000256" key="1">
    <source>
        <dbReference type="ARBA" id="ARBA00000428"/>
    </source>
</evidence>
<evidence type="ECO:0000256" key="3">
    <source>
        <dbReference type="ARBA" id="ARBA00001967"/>
    </source>
</evidence>
<accession>A0A8J6GFB0</accession>
<comment type="caution">
    <text evidence="24">The sequence shown here is derived from an EMBL/GenBank/DDBJ whole genome shotgun (WGS) entry which is preliminary data.</text>
</comment>
<evidence type="ECO:0000313" key="25">
    <source>
        <dbReference type="Proteomes" id="UP000710432"/>
    </source>
</evidence>
<evidence type="ECO:0000256" key="13">
    <source>
        <dbReference type="ARBA" id="ARBA00022801"/>
    </source>
</evidence>
<dbReference type="EMBL" id="JAATJU010022000">
    <property type="protein sequence ID" value="KAH0512306.1"/>
    <property type="molecule type" value="Genomic_DNA"/>
</dbReference>
<feature type="binding site" evidence="21">
    <location>
        <position position="376"/>
    </location>
    <ligand>
        <name>Ni(2+)</name>
        <dbReference type="ChEBI" id="CHEBI:49786"/>
        <note>for nickel-dependent acireductone dioxygenase activity</note>
    </ligand>
</feature>
<organism evidence="24 25">
    <name type="scientific">Microtus ochrogaster</name>
    <name type="common">Prairie vole</name>
    <dbReference type="NCBI Taxonomy" id="79684"/>
    <lineage>
        <taxon>Eukaryota</taxon>
        <taxon>Metazoa</taxon>
        <taxon>Chordata</taxon>
        <taxon>Craniata</taxon>
        <taxon>Vertebrata</taxon>
        <taxon>Euteleostomi</taxon>
        <taxon>Mammalia</taxon>
        <taxon>Eutheria</taxon>
        <taxon>Euarchontoglires</taxon>
        <taxon>Glires</taxon>
        <taxon>Rodentia</taxon>
        <taxon>Myomorpha</taxon>
        <taxon>Muroidea</taxon>
        <taxon>Cricetidae</taxon>
        <taxon>Arvicolinae</taxon>
        <taxon>Microtus</taxon>
    </lineage>
</organism>
<comment type="catalytic activity">
    <reaction evidence="21">
        <text>1,2-dihydroxy-5-(methylsulfanyl)pent-1-en-3-one + O2 = 3-(methylsulfanyl)propanoate + CO + formate + 2 H(+)</text>
        <dbReference type="Rhea" id="RHEA:14161"/>
        <dbReference type="ChEBI" id="CHEBI:15378"/>
        <dbReference type="ChEBI" id="CHEBI:15379"/>
        <dbReference type="ChEBI" id="CHEBI:15740"/>
        <dbReference type="ChEBI" id="CHEBI:17245"/>
        <dbReference type="ChEBI" id="CHEBI:49016"/>
        <dbReference type="ChEBI" id="CHEBI:49252"/>
        <dbReference type="EC" id="1.13.11.53"/>
    </reaction>
</comment>
<keyword evidence="10" id="KW-0540">Nuclease</keyword>
<comment type="similarity">
    <text evidence="21">Belongs to the acireductone dioxygenase (ARD) family.</text>
</comment>
<feature type="binding site" evidence="21">
    <location>
        <position position="419"/>
    </location>
    <ligand>
        <name>Ni(2+)</name>
        <dbReference type="ChEBI" id="CHEBI:49786"/>
        <note>for nickel-dependent acireductone dioxygenase activity</note>
    </ligand>
</feature>
<keyword evidence="9 21" id="KW-0028">Amino-acid biosynthesis</keyword>
<sequence>MSWLLPLSHTVTLTVVHVRRGICGLGMFYAVRRGRKTGVFLSWSECRAQVDRFPAARFKKFATEDEAWAFVRNSSSPEGSKGQETAHVQDSEVKTSKRPREPLNEGEELPKPAAKHTKQNTEHMEPDPPVSKDMFSYMGESVVVYTDGCCSSNGRNRARAGIGVYWGPGHPLNVGVRLHGRQTNQRAEIHAACKAIMQARAQNISKLVLYTDSMFTINGITSWVQGWKKNGWRTSTGKDVINKEDFMELDELSQGMDIKWPRPQRVRARPRQIPPPLAQLAEAAVDMVQAWYMDESTADPRMPHRAHPDRPVGLEQLRTLGVLYWKLDADKHENDPELEKIRKERNYSWMDIITICKDALPNYEEKIKMFFEEHLHLDEEIRYILEGSGYFDVRDKEDKWIRISMEKGDMITLPAGIYHRFTLDEKNYVKAMRLFVGEPVWTPYNRPADHFDARIHHIVYPGQGDDYSHIVYPCQGDDYSHIVYPCQGDDHSHIVYPCQGDDHSHIVYPGQGDDHSHIVYPVCSVEIGPRAFHMRSASQLCTQPTLVIVFVGSMCLSVATVTEISVSSLHACLVKDRSMPSVKGINFHLAQPGKSLINPNNSQVSWHN</sequence>
<dbReference type="GO" id="GO:0010308">
    <property type="term" value="F:acireductone dioxygenase (Ni2+-requiring) activity"/>
    <property type="evidence" value="ECO:0007669"/>
    <property type="project" value="UniProtKB-UniRule"/>
</dbReference>
<dbReference type="InterPro" id="IPR002156">
    <property type="entry name" value="RNaseH_domain"/>
</dbReference>
<dbReference type="CDD" id="cd02232">
    <property type="entry name" value="cupin_ARD"/>
    <property type="match status" value="1"/>
</dbReference>
<gene>
    <name evidence="21" type="primary">ADI1</name>
    <name evidence="21" type="synonym">MTCBP1</name>
    <name evidence="24" type="ORF">LTLLF_144460</name>
</gene>
<proteinExistence type="inferred from homology"/>
<evidence type="ECO:0000256" key="22">
    <source>
        <dbReference type="SAM" id="MobiDB-lite"/>
    </source>
</evidence>
<evidence type="ECO:0000256" key="7">
    <source>
        <dbReference type="ARBA" id="ARBA00022490"/>
    </source>
</evidence>
<dbReference type="SUPFAM" id="SSF53098">
    <property type="entry name" value="Ribonuclease H-like"/>
    <property type="match status" value="1"/>
</dbReference>
<dbReference type="GO" id="GO:0004523">
    <property type="term" value="F:RNA-DNA hybrid ribonuclease activity"/>
    <property type="evidence" value="ECO:0007669"/>
    <property type="project" value="InterPro"/>
</dbReference>
<comment type="pathway">
    <text evidence="21">Amino-acid biosynthesis; L-methionine biosynthesis via salvage pathway; L-methionine from S-methyl-5-thio-alpha-D-ribose 1-phosphate: step 5/6.</text>
</comment>
<dbReference type="SUPFAM" id="SSF51182">
    <property type="entry name" value="RmlC-like cupins"/>
    <property type="match status" value="1"/>
</dbReference>
<dbReference type="Gene3D" id="3.30.420.10">
    <property type="entry name" value="Ribonuclease H-like superfamily/Ribonuclease H"/>
    <property type="match status" value="1"/>
</dbReference>
<keyword evidence="11 21" id="KW-0479">Metal-binding</keyword>
<feature type="domain" description="RNase H type-1" evidence="23">
    <location>
        <begin position="138"/>
        <end position="290"/>
    </location>
</feature>
<feature type="binding site" evidence="21">
    <location>
        <position position="374"/>
    </location>
    <ligand>
        <name>Fe(2+)</name>
        <dbReference type="ChEBI" id="CHEBI:29033"/>
        <note>for iron-dependent acireductone dioxygenase activity</note>
    </ligand>
</feature>
<feature type="binding site" evidence="21">
    <location>
        <position position="380"/>
    </location>
    <ligand>
        <name>Ni(2+)</name>
        <dbReference type="ChEBI" id="CHEBI:49786"/>
        <note>for nickel-dependent acireductone dioxygenase activity</note>
    </ligand>
</feature>
<dbReference type="GO" id="GO:0005634">
    <property type="term" value="C:nucleus"/>
    <property type="evidence" value="ECO:0007669"/>
    <property type="project" value="UniProtKB-SubCell"/>
</dbReference>
<feature type="binding site" evidence="21">
    <location>
        <position position="419"/>
    </location>
    <ligand>
        <name>Fe(2+)</name>
        <dbReference type="ChEBI" id="CHEBI:29033"/>
        <note>for iron-dependent acireductone dioxygenase activity</note>
    </ligand>
</feature>
<dbReference type="PANTHER" id="PTHR23418">
    <property type="entry name" value="ACIREDUCTONE DIOXYGENASE"/>
    <property type="match status" value="1"/>
</dbReference>
<dbReference type="AlphaFoldDB" id="A0A8J6GFB0"/>
<dbReference type="CDD" id="cd09280">
    <property type="entry name" value="RNase_HI_eukaryote_like"/>
    <property type="match status" value="1"/>
</dbReference>
<evidence type="ECO:0000256" key="20">
    <source>
        <dbReference type="ARBA" id="ARBA00059147"/>
    </source>
</evidence>
<dbReference type="Gene3D" id="3.40.970.10">
    <property type="entry name" value="Ribonuclease H1, N-terminal domain"/>
    <property type="match status" value="1"/>
</dbReference>
<feature type="binding site" evidence="21">
    <location>
        <position position="380"/>
    </location>
    <ligand>
        <name>Fe(2+)</name>
        <dbReference type="ChEBI" id="CHEBI:29033"/>
        <note>for iron-dependent acireductone dioxygenase activity</note>
    </ligand>
</feature>
<evidence type="ECO:0000256" key="10">
    <source>
        <dbReference type="ARBA" id="ARBA00022722"/>
    </source>
</evidence>
<dbReference type="GO" id="GO:0005886">
    <property type="term" value="C:plasma membrane"/>
    <property type="evidence" value="ECO:0007669"/>
    <property type="project" value="UniProtKB-SubCell"/>
</dbReference>
<evidence type="ECO:0000256" key="12">
    <source>
        <dbReference type="ARBA" id="ARBA00022759"/>
    </source>
</evidence>
<keyword evidence="17 21" id="KW-0408">Iron</keyword>
<evidence type="ECO:0000259" key="23">
    <source>
        <dbReference type="PROSITE" id="PS50879"/>
    </source>
</evidence>
<dbReference type="GO" id="GO:0005739">
    <property type="term" value="C:mitochondrion"/>
    <property type="evidence" value="ECO:0007669"/>
    <property type="project" value="UniProtKB-ARBA"/>
</dbReference>
<dbReference type="SUPFAM" id="SSF55658">
    <property type="entry name" value="L9 N-domain-like"/>
    <property type="match status" value="1"/>
</dbReference>
<evidence type="ECO:0000256" key="5">
    <source>
        <dbReference type="ARBA" id="ARBA00004413"/>
    </source>
</evidence>
<feature type="region of interest" description="Disordered" evidence="22">
    <location>
        <begin position="72"/>
        <end position="131"/>
    </location>
</feature>
<feature type="compositionally biased region" description="Polar residues" evidence="22">
    <location>
        <begin position="72"/>
        <end position="86"/>
    </location>
</feature>
<dbReference type="InterPro" id="IPR012337">
    <property type="entry name" value="RNaseH-like_sf"/>
</dbReference>
<keyword evidence="21" id="KW-1003">Cell membrane</keyword>
<comment type="cofactor">
    <cofactor evidence="21">
        <name>Fe(2+)</name>
        <dbReference type="ChEBI" id="CHEBI:29033"/>
    </cofactor>
    <cofactor evidence="21">
        <name>Ni(2+)</name>
        <dbReference type="ChEBI" id="CHEBI:49786"/>
    </cofactor>
    <text evidence="21">Binds either 1 Fe or Ni cation per monomer. Iron-binding promotes an acireductone dioxygenase reaction producing 2-keto-4-methylthiobutyrate, while nickel-binding promotes an acireductone dioxygenase reaction producing 3-(methylsulfanyl)propanoate.</text>
</comment>
<dbReference type="InterPro" id="IPR011051">
    <property type="entry name" value="RmlC_Cupin_sf"/>
</dbReference>
<dbReference type="GO" id="GO:0019509">
    <property type="term" value="P:L-methionine salvage from methylthioadenosine"/>
    <property type="evidence" value="ECO:0007669"/>
    <property type="project" value="UniProtKB-UniRule"/>
</dbReference>
<reference evidence="24" key="1">
    <citation type="submission" date="2020-03" db="EMBL/GenBank/DDBJ databases">
        <title>Studies in the Genomics of Life Span.</title>
        <authorList>
            <person name="Glass D."/>
        </authorList>
    </citation>
    <scope>NUCLEOTIDE SEQUENCE</scope>
    <source>
        <strain evidence="24">LTLLF</strain>
        <tissue evidence="24">Muscle</tissue>
    </source>
</reference>
<evidence type="ECO:0000256" key="19">
    <source>
        <dbReference type="ARBA" id="ARBA00023242"/>
    </source>
</evidence>
<dbReference type="Pfam" id="PF03079">
    <property type="entry name" value="ARD"/>
    <property type="match status" value="1"/>
</dbReference>
<dbReference type="InterPro" id="IPR027496">
    <property type="entry name" value="ARD_euk"/>
</dbReference>
<dbReference type="FunFam" id="3.40.970.10:FF:000001">
    <property type="entry name" value="Ribonuclease H1"/>
    <property type="match status" value="1"/>
</dbReference>
<keyword evidence="14" id="KW-0460">Magnesium</keyword>
<comment type="catalytic activity">
    <reaction evidence="1 21">
        <text>1,2-dihydroxy-5-(methylsulfanyl)pent-1-en-3-one + O2 = 4-methylsulfanyl-2-oxobutanoate + formate + 2 H(+)</text>
        <dbReference type="Rhea" id="RHEA:24504"/>
        <dbReference type="ChEBI" id="CHEBI:15378"/>
        <dbReference type="ChEBI" id="CHEBI:15379"/>
        <dbReference type="ChEBI" id="CHEBI:15740"/>
        <dbReference type="ChEBI" id="CHEBI:16723"/>
        <dbReference type="ChEBI" id="CHEBI:49252"/>
        <dbReference type="EC" id="1.13.11.54"/>
    </reaction>
</comment>
<keyword evidence="18 21" id="KW-0486">Methionine biosynthesis</keyword>
<dbReference type="InterPro" id="IPR009027">
    <property type="entry name" value="Ribosomal_bL9/RNase_H1_N"/>
</dbReference>
<evidence type="ECO:0000256" key="21">
    <source>
        <dbReference type="HAMAP-Rule" id="MF_03154"/>
    </source>
</evidence>
<keyword evidence="12" id="KW-0255">Endonuclease</keyword>
<evidence type="ECO:0000256" key="11">
    <source>
        <dbReference type="ARBA" id="ARBA00022723"/>
    </source>
</evidence>
<evidence type="ECO:0000256" key="18">
    <source>
        <dbReference type="ARBA" id="ARBA00023167"/>
    </source>
</evidence>
<feature type="compositionally biased region" description="Basic and acidic residues" evidence="22">
    <location>
        <begin position="87"/>
        <end position="103"/>
    </location>
</feature>
<keyword evidence="7 21" id="KW-0963">Cytoplasm</keyword>
<evidence type="ECO:0000256" key="4">
    <source>
        <dbReference type="ARBA" id="ARBA00004123"/>
    </source>
</evidence>
<dbReference type="GO" id="GO:0016151">
    <property type="term" value="F:nickel cation binding"/>
    <property type="evidence" value="ECO:0007669"/>
    <property type="project" value="UniProtKB-UniRule"/>
</dbReference>
<keyword evidence="15 21" id="KW-0223">Dioxygenase</keyword>
<comment type="cofactor">
    <cofactor evidence="3">
        <name>Ni(2+)</name>
        <dbReference type="ChEBI" id="CHEBI:49786"/>
    </cofactor>
</comment>
<evidence type="ECO:0000256" key="9">
    <source>
        <dbReference type="ARBA" id="ARBA00022605"/>
    </source>
</evidence>
<dbReference type="EC" id="1.13.11.54" evidence="21"/>
<name>A0A8J6GFB0_MICOH</name>
<evidence type="ECO:0000256" key="8">
    <source>
        <dbReference type="ARBA" id="ARBA00022596"/>
    </source>
</evidence>
<dbReference type="Pfam" id="PF01693">
    <property type="entry name" value="Cauli_VI"/>
    <property type="match status" value="1"/>
</dbReference>
<feature type="binding site" evidence="21">
    <location>
        <position position="374"/>
    </location>
    <ligand>
        <name>Ni(2+)</name>
        <dbReference type="ChEBI" id="CHEBI:49786"/>
        <note>for nickel-dependent acireductone dioxygenase activity</note>
    </ligand>
</feature>
<dbReference type="PANTHER" id="PTHR23418:SF0">
    <property type="entry name" value="ACIREDUCTONE DIOXYGENASE"/>
    <property type="match status" value="1"/>
</dbReference>
<dbReference type="Pfam" id="PF00075">
    <property type="entry name" value="RNase_H"/>
    <property type="match status" value="1"/>
</dbReference>
<dbReference type="GO" id="GO:0010309">
    <property type="term" value="F:acireductone dioxygenase [iron(II)-requiring] activity"/>
    <property type="evidence" value="ECO:0007669"/>
    <property type="project" value="UniProtKB-UniRule"/>
</dbReference>
<keyword evidence="13" id="KW-0378">Hydrolase</keyword>
<keyword evidence="8 21" id="KW-0533">Nickel</keyword>
<dbReference type="PROSITE" id="PS50879">
    <property type="entry name" value="RNASE_H_1"/>
    <property type="match status" value="1"/>
</dbReference>
<evidence type="ECO:0000256" key="6">
    <source>
        <dbReference type="ARBA" id="ARBA00005300"/>
    </source>
</evidence>
<evidence type="ECO:0000256" key="17">
    <source>
        <dbReference type="ARBA" id="ARBA00023004"/>
    </source>
</evidence>
<evidence type="ECO:0000256" key="2">
    <source>
        <dbReference type="ARBA" id="ARBA00001946"/>
    </source>
</evidence>
<dbReference type="InterPro" id="IPR014710">
    <property type="entry name" value="RmlC-like_jellyroll"/>
</dbReference>
<keyword evidence="19 21" id="KW-0539">Nucleus</keyword>
<dbReference type="UniPathway" id="UPA00904">
    <property type="reaction ID" value="UER00878"/>
</dbReference>
<comment type="function">
    <text evidence="20">Endonuclease that specifically degrades the RNA of RNA-DNA hybrids. Plays a role in RNA polymerase II (RNAp II) transcription termination by degrading R-loop RNA-DNA hybrid formation at G-rich pause sites located downstream of the poly(A) site and behind the elongating RNAp II.</text>
</comment>
<dbReference type="EC" id="1.13.11.53" evidence="21"/>
<comment type="subcellular location">
    <subcellularLocation>
        <location evidence="5 21">Cell membrane</location>
        <topology evidence="5 21">Peripheral membrane protein</topology>
        <orientation evidence="5 21">Cytoplasmic side</orientation>
    </subcellularLocation>
    <subcellularLocation>
        <location evidence="21">Cytoplasm</location>
    </subcellularLocation>
    <subcellularLocation>
        <location evidence="4 21">Nucleus</location>
    </subcellularLocation>
    <text evidence="21">Localizes to the plasma membrane when complexed to MMP14.</text>
</comment>
<dbReference type="FunFam" id="3.30.420.10:FF:000049">
    <property type="entry name" value="Ribonuclease H1"/>
    <property type="match status" value="1"/>
</dbReference>
<evidence type="ECO:0000256" key="15">
    <source>
        <dbReference type="ARBA" id="ARBA00022964"/>
    </source>
</evidence>
<dbReference type="FunFam" id="2.60.120.10:FF:000031">
    <property type="entry name" value="1,2-dihydroxy-3-keto-5-methylthiopentene dioxygenase"/>
    <property type="match status" value="1"/>
</dbReference>
<dbReference type="GO" id="GO:0005506">
    <property type="term" value="F:iron ion binding"/>
    <property type="evidence" value="ECO:0007669"/>
    <property type="project" value="UniProtKB-UniRule"/>
</dbReference>
<dbReference type="InterPro" id="IPR037056">
    <property type="entry name" value="RNase_H1_N_sf"/>
</dbReference>
<evidence type="ECO:0000256" key="14">
    <source>
        <dbReference type="ARBA" id="ARBA00022842"/>
    </source>
</evidence>
<protein>
    <recommendedName>
        <fullName evidence="21">Acireductone dioxygenase</fullName>
    </recommendedName>
    <alternativeName>
        <fullName evidence="21">Acireductone dioxygenase (Fe(2+)-requiring)</fullName>
    </alternativeName>
    <alternativeName>
        <fullName evidence="21">Acireductone dioxygenase (Ni(2+)-requiring)</fullName>
    </alternativeName>
    <alternativeName>
        <fullName evidence="21">Membrane-type 1 matrix metalloproteinase cytoplasmic tail-binding protein 1</fullName>
        <shortName evidence="21">ARD</shortName>
        <shortName evidence="21">ARD'</shortName>
        <shortName evidence="21">Fe-ARD</shortName>
        <shortName evidence="21">MTCBP-1</shortName>
        <shortName evidence="21">Ni-ARD</shortName>
        <ecNumber evidence="21">1.13.11.53</ecNumber>
        <ecNumber evidence="21">1.13.11.54</ecNumber>
    </alternativeName>
</protein>
<feature type="binding site" evidence="21">
    <location>
        <position position="376"/>
    </location>
    <ligand>
        <name>Fe(2+)</name>
        <dbReference type="ChEBI" id="CHEBI:29033"/>
        <note>for iron-dependent acireductone dioxygenase activity</note>
    </ligand>
</feature>
<dbReference type="InterPro" id="IPR036397">
    <property type="entry name" value="RNaseH_sf"/>
</dbReference>
<dbReference type="Proteomes" id="UP000710432">
    <property type="component" value="Unassembled WGS sequence"/>
</dbReference>
<dbReference type="Gene3D" id="2.60.120.10">
    <property type="entry name" value="Jelly Rolls"/>
    <property type="match status" value="1"/>
</dbReference>
<evidence type="ECO:0000256" key="16">
    <source>
        <dbReference type="ARBA" id="ARBA00023002"/>
    </source>
</evidence>
<comment type="function">
    <text evidence="21">Catalyzes 2 different reactions between oxygen and the acireductone 1,2-dihydroxy-3-keto-5-methylthiopentene (DHK-MTPene) depending upon the metal bound in the active site. Fe-containing acireductone dioxygenase (Fe-ARD) produces formate and 2-keto-4-methylthiobutyrate (KMTB), the alpha-ketoacid precursor of methionine in the methionine recycle pathway. Ni-containing acireductone dioxygenase (Ni-ARD) produces methylthiopropionate, carbon monoxide and formate, and does not lie on the methionine recycle pathway. Also down-regulates cell migration mediated by MMP14.</text>
</comment>
<evidence type="ECO:0000313" key="24">
    <source>
        <dbReference type="EMBL" id="KAH0512306.1"/>
    </source>
</evidence>
<dbReference type="InterPro" id="IPR011320">
    <property type="entry name" value="RNase_H1_N"/>
</dbReference>
<comment type="cofactor">
    <cofactor evidence="2">
        <name>Mg(2+)</name>
        <dbReference type="ChEBI" id="CHEBI:18420"/>
    </cofactor>
</comment>
<keyword evidence="16 21" id="KW-0560">Oxidoreductase</keyword>